<proteinExistence type="predicted"/>
<dbReference type="RefSeq" id="WP_069293361.1">
    <property type="nucleotide sequence ID" value="NZ_CP140110.1"/>
</dbReference>
<keyword evidence="2" id="KW-1185">Reference proteome</keyword>
<dbReference type="Proteomes" id="UP000094570">
    <property type="component" value="Unassembled WGS sequence"/>
</dbReference>
<gene>
    <name evidence="1" type="ORF">A4H02_06475</name>
</gene>
<evidence type="ECO:0000313" key="1">
    <source>
        <dbReference type="EMBL" id="ODN30204.1"/>
    </source>
</evidence>
<dbReference type="EMBL" id="LWAF01000009">
    <property type="protein sequence ID" value="ODN30204.1"/>
    <property type="molecule type" value="Genomic_DNA"/>
</dbReference>
<evidence type="ECO:0000313" key="2">
    <source>
        <dbReference type="Proteomes" id="UP000094570"/>
    </source>
</evidence>
<dbReference type="AlphaFoldDB" id="A0A1E3G1Q9"/>
<dbReference type="OrthoDB" id="47275at2"/>
<dbReference type="STRING" id="1008305.A4H02_06475"/>
<accession>A0A1E3G1Q9</accession>
<organism evidence="1 2">
    <name type="scientific">Fervidobacterium thailandense</name>
    <dbReference type="NCBI Taxonomy" id="1008305"/>
    <lineage>
        <taxon>Bacteria</taxon>
        <taxon>Thermotogati</taxon>
        <taxon>Thermotogota</taxon>
        <taxon>Thermotogae</taxon>
        <taxon>Thermotogales</taxon>
        <taxon>Fervidobacteriaceae</taxon>
        <taxon>Fervidobacterium</taxon>
    </lineage>
</organism>
<protein>
    <recommendedName>
        <fullName evidence="3">UVR domain-containing protein</fullName>
    </recommendedName>
</protein>
<comment type="caution">
    <text evidence="1">The sequence shown here is derived from an EMBL/GenBank/DDBJ whole genome shotgun (WGS) entry which is preliminary data.</text>
</comment>
<reference evidence="2" key="1">
    <citation type="submission" date="2016-04" db="EMBL/GenBank/DDBJ databases">
        <title>The genome sequence project of a novel Fervidobacterium isolate from a hot spring in Thailand.</title>
        <authorList>
            <person name="Gonzalez J.M."/>
            <person name="Cuecas A."/>
            <person name="Kanoksilapatham W."/>
        </authorList>
    </citation>
    <scope>NUCLEOTIDE SEQUENCE [LARGE SCALE GENOMIC DNA]</scope>
    <source>
        <strain evidence="2">FC2004</strain>
    </source>
</reference>
<name>A0A1E3G1Q9_9BACT</name>
<sequence length="147" mass="17299">MKCIRCGKPAKIKRKIFMDGYAKEIGYCAECVRDVLKYESAKYTRAGLHVLTTHMELVQESRFNERKFVQSIDDVYSEQPLLVQLTLFNEGKKVPEKVQENTMEEIRERKIFLLNHRLQNAIKLEKYRTASKLKAELEKLKKSSKKN</sequence>
<evidence type="ECO:0008006" key="3">
    <source>
        <dbReference type="Google" id="ProtNLM"/>
    </source>
</evidence>